<accession>A0ABR4IQJ2</accession>
<proteinExistence type="predicted"/>
<reference evidence="1 2" key="1">
    <citation type="submission" date="2024-07" db="EMBL/GenBank/DDBJ databases">
        <title>Section-level genome sequencing and comparative genomics of Aspergillus sections Usti and Cavernicolus.</title>
        <authorList>
            <consortium name="Lawrence Berkeley National Laboratory"/>
            <person name="Nybo J.L."/>
            <person name="Vesth T.C."/>
            <person name="Theobald S."/>
            <person name="Frisvad J.C."/>
            <person name="Larsen T.O."/>
            <person name="Kjaerboelling I."/>
            <person name="Rothschild-Mancinelli K."/>
            <person name="Lyhne E.K."/>
            <person name="Kogle M.E."/>
            <person name="Barry K."/>
            <person name="Clum A."/>
            <person name="Na H."/>
            <person name="Ledsgaard L."/>
            <person name="Lin J."/>
            <person name="Lipzen A."/>
            <person name="Kuo A."/>
            <person name="Riley R."/>
            <person name="Mondo S."/>
            <person name="LaButti K."/>
            <person name="Haridas S."/>
            <person name="Pangalinan J."/>
            <person name="Salamov A.A."/>
            <person name="Simmons B.A."/>
            <person name="Magnuson J.K."/>
            <person name="Chen J."/>
            <person name="Drula E."/>
            <person name="Henrissat B."/>
            <person name="Wiebenga A."/>
            <person name="Lubbers R.J."/>
            <person name="Gomes A.C."/>
            <person name="Makela M.R."/>
            <person name="Stajich J."/>
            <person name="Grigoriev I.V."/>
            <person name="Mortensen U.H."/>
            <person name="De vries R.P."/>
            <person name="Baker S.E."/>
            <person name="Andersen M.R."/>
        </authorList>
    </citation>
    <scope>NUCLEOTIDE SEQUENCE [LARGE SCALE GENOMIC DNA]</scope>
    <source>
        <strain evidence="1 2">CBS 600.67</strain>
    </source>
</reference>
<evidence type="ECO:0000313" key="1">
    <source>
        <dbReference type="EMBL" id="KAL2830019.1"/>
    </source>
</evidence>
<organism evidence="1 2">
    <name type="scientific">Aspergillus cavernicola</name>
    <dbReference type="NCBI Taxonomy" id="176166"/>
    <lineage>
        <taxon>Eukaryota</taxon>
        <taxon>Fungi</taxon>
        <taxon>Dikarya</taxon>
        <taxon>Ascomycota</taxon>
        <taxon>Pezizomycotina</taxon>
        <taxon>Eurotiomycetes</taxon>
        <taxon>Eurotiomycetidae</taxon>
        <taxon>Eurotiales</taxon>
        <taxon>Aspergillaceae</taxon>
        <taxon>Aspergillus</taxon>
        <taxon>Aspergillus subgen. Nidulantes</taxon>
    </lineage>
</organism>
<sequence length="174" mass="19620">METSLLGTLTLPRKLSSTQEWSIIIISCRLRHSTPGSTLKAAILAESRYWMASFTPIINLSAGNPASAPTSYKLPPLLPKFGRVLMRNGDLWPELVIGFWCHRLRIVNSHRTKRRRPITSLFHDTFSKLSTISQDDQPRAPRNLHHAETCFYLVLNIEIGVNMVTGPGDNLPFI</sequence>
<dbReference type="Proteomes" id="UP001610335">
    <property type="component" value="Unassembled WGS sequence"/>
</dbReference>
<dbReference type="EMBL" id="JBFXLS010000014">
    <property type="protein sequence ID" value="KAL2830019.1"/>
    <property type="molecule type" value="Genomic_DNA"/>
</dbReference>
<comment type="caution">
    <text evidence="1">The sequence shown here is derived from an EMBL/GenBank/DDBJ whole genome shotgun (WGS) entry which is preliminary data.</text>
</comment>
<protein>
    <submittedName>
        <fullName evidence="1">Uncharacterized protein</fullName>
    </submittedName>
</protein>
<gene>
    <name evidence="1" type="ORF">BDW59DRAFT_29463</name>
</gene>
<evidence type="ECO:0000313" key="2">
    <source>
        <dbReference type="Proteomes" id="UP001610335"/>
    </source>
</evidence>
<name>A0ABR4IQJ2_9EURO</name>
<keyword evidence="2" id="KW-1185">Reference proteome</keyword>